<protein>
    <submittedName>
        <fullName evidence="1">SRPBCC family protein</fullName>
    </submittedName>
</protein>
<dbReference type="Gene3D" id="3.30.530.20">
    <property type="match status" value="1"/>
</dbReference>
<evidence type="ECO:0000313" key="1">
    <source>
        <dbReference type="EMBL" id="WUM19305.1"/>
    </source>
</evidence>
<evidence type="ECO:0000313" key="2">
    <source>
        <dbReference type="Proteomes" id="UP001432128"/>
    </source>
</evidence>
<name>A0AAU4K002_9NOCA</name>
<dbReference type="RefSeq" id="WP_045821824.1">
    <property type="nucleotide sequence ID" value="NZ_CP108021.1"/>
</dbReference>
<organism evidence="1 2">
    <name type="scientific">Williamsia herbipolensis</name>
    <dbReference type="NCBI Taxonomy" id="1603258"/>
    <lineage>
        <taxon>Bacteria</taxon>
        <taxon>Bacillati</taxon>
        <taxon>Actinomycetota</taxon>
        <taxon>Actinomycetes</taxon>
        <taxon>Mycobacteriales</taxon>
        <taxon>Nocardiaceae</taxon>
        <taxon>Williamsia</taxon>
    </lineage>
</organism>
<reference evidence="1 2" key="1">
    <citation type="submission" date="2022-10" db="EMBL/GenBank/DDBJ databases">
        <title>The complete genomes of actinobacterial strains from the NBC collection.</title>
        <authorList>
            <person name="Joergensen T.S."/>
            <person name="Alvarez Arevalo M."/>
            <person name="Sterndorff E.B."/>
            <person name="Faurdal D."/>
            <person name="Vuksanovic O."/>
            <person name="Mourched A.-S."/>
            <person name="Charusanti P."/>
            <person name="Shaw S."/>
            <person name="Blin K."/>
            <person name="Weber T."/>
        </authorList>
    </citation>
    <scope>NUCLEOTIDE SEQUENCE [LARGE SCALE GENOMIC DNA]</scope>
    <source>
        <strain evidence="1 2">NBC_00319</strain>
    </source>
</reference>
<dbReference type="EMBL" id="CP108021">
    <property type="protein sequence ID" value="WUM19305.1"/>
    <property type="molecule type" value="Genomic_DNA"/>
</dbReference>
<keyword evidence="2" id="KW-1185">Reference proteome</keyword>
<dbReference type="PANTHER" id="PTHR39683:SF4">
    <property type="entry name" value="COENZYME Q-BINDING PROTEIN COQ10 START DOMAIN-CONTAINING PROTEIN"/>
    <property type="match status" value="1"/>
</dbReference>
<dbReference type="InterPro" id="IPR019587">
    <property type="entry name" value="Polyketide_cyclase/dehydratase"/>
</dbReference>
<dbReference type="SUPFAM" id="SSF55961">
    <property type="entry name" value="Bet v1-like"/>
    <property type="match status" value="1"/>
</dbReference>
<dbReference type="InterPro" id="IPR023393">
    <property type="entry name" value="START-like_dom_sf"/>
</dbReference>
<gene>
    <name evidence="1" type="ORF">OG579_16575</name>
</gene>
<dbReference type="KEGG" id="whr:OG579_16575"/>
<dbReference type="Proteomes" id="UP001432128">
    <property type="component" value="Chromosome"/>
</dbReference>
<dbReference type="CDD" id="cd07819">
    <property type="entry name" value="SRPBCC_2"/>
    <property type="match status" value="1"/>
</dbReference>
<proteinExistence type="predicted"/>
<dbReference type="Pfam" id="PF10604">
    <property type="entry name" value="Polyketide_cyc2"/>
    <property type="match status" value="1"/>
</dbReference>
<sequence length="145" mass="15807">MAVSGNTEFDVDVAPSVIMEILLDVEALPEWSGPHKSAEILEEHSDGSPKRVKVAVTMAGITDNEVLDYTWTENSCTWELVESDQLSSQKGTYTVTEKDGGSHVAFELEADLKIKMPGLIVKQAQKKAVETAKKGLTAEAKRRSS</sequence>
<dbReference type="AlphaFoldDB" id="A0AAU4K002"/>
<dbReference type="PANTHER" id="PTHR39683">
    <property type="entry name" value="CONSERVED PROTEIN TB16.3"/>
    <property type="match status" value="1"/>
</dbReference>
<accession>A0AAU4K002</accession>